<dbReference type="Proteomes" id="UP000199289">
    <property type="component" value="Unassembled WGS sequence"/>
</dbReference>
<reference evidence="4" key="2">
    <citation type="submission" date="2016-10" db="EMBL/GenBank/DDBJ databases">
        <authorList>
            <person name="Varghese N."/>
            <person name="Submissions S."/>
        </authorList>
    </citation>
    <scope>NUCLEOTIDE SEQUENCE [LARGE SCALE GENOMIC DNA]</scope>
    <source>
        <strain evidence="4">CGMCC 1.12397</strain>
    </source>
</reference>
<reference evidence="2 5" key="3">
    <citation type="submission" date="2018-07" db="EMBL/GenBank/DDBJ databases">
        <title>Genome sequence of extremly halophilic archaeon Halopelagius longus strain BC12-B1.</title>
        <authorList>
            <person name="Zhang X."/>
        </authorList>
    </citation>
    <scope>NUCLEOTIDE SEQUENCE [LARGE SCALE GENOMIC DNA]</scope>
    <source>
        <strain evidence="2 5">BC12-B1</strain>
    </source>
</reference>
<protein>
    <submittedName>
        <fullName evidence="2">Alpha/beta hydrolase</fullName>
    </submittedName>
    <submittedName>
        <fullName evidence="3">Dienelactone hydrolase</fullName>
    </submittedName>
</protein>
<accession>A0A1H1FLF9</accession>
<evidence type="ECO:0000313" key="3">
    <source>
        <dbReference type="EMBL" id="SDR01755.1"/>
    </source>
</evidence>
<proteinExistence type="predicted"/>
<dbReference type="InterPro" id="IPR002925">
    <property type="entry name" value="Dienelactn_hydro"/>
</dbReference>
<dbReference type="OrthoDB" id="12087at2157"/>
<dbReference type="EMBL" id="FNKQ01000004">
    <property type="protein sequence ID" value="SDR01755.1"/>
    <property type="molecule type" value="Genomic_DNA"/>
</dbReference>
<name>A0A1H1FLF9_9EURY</name>
<dbReference type="Gene3D" id="3.40.50.1820">
    <property type="entry name" value="alpha/beta hydrolase"/>
    <property type="match status" value="1"/>
</dbReference>
<dbReference type="EMBL" id="QQST01000002">
    <property type="protein sequence ID" value="RDI70043.1"/>
    <property type="molecule type" value="Genomic_DNA"/>
</dbReference>
<dbReference type="SUPFAM" id="SSF53474">
    <property type="entry name" value="alpha/beta-Hydrolases"/>
    <property type="match status" value="1"/>
</dbReference>
<evidence type="ECO:0000313" key="2">
    <source>
        <dbReference type="EMBL" id="RDI70043.1"/>
    </source>
</evidence>
<dbReference type="AlphaFoldDB" id="A0A1H1FLF9"/>
<sequence length="211" mass="22623">MHDATDRRVTIPVGDAELEGCLVVPPDPAGLVILVSGGESGSDARIGRVADRLRRAGFVTLSSALLAGPDVEAYATRFDVGLLTERVVAVTEWIRKRDDVGDSEVGYFATGTAAAAAIESALRFDVTALVVLGGRVDRAAESLPDVRSPTLFIVGGADGPVLELNRRAFERLDCEKSLEVVPGAGHRFEGSDELERVAELAAEWFRRHLRE</sequence>
<reference evidence="3" key="1">
    <citation type="submission" date="2016-10" db="EMBL/GenBank/DDBJ databases">
        <authorList>
            <person name="de Groot N.N."/>
        </authorList>
    </citation>
    <scope>NUCLEOTIDE SEQUENCE [LARGE SCALE GENOMIC DNA]</scope>
    <source>
        <strain evidence="3">CGMCC 1.12397</strain>
    </source>
</reference>
<evidence type="ECO:0000313" key="5">
    <source>
        <dbReference type="Proteomes" id="UP000255421"/>
    </source>
</evidence>
<feature type="domain" description="Dienelactone hydrolase" evidence="1">
    <location>
        <begin position="19"/>
        <end position="199"/>
    </location>
</feature>
<dbReference type="RefSeq" id="WP_092538776.1">
    <property type="nucleotide sequence ID" value="NZ_FNKQ01000004.1"/>
</dbReference>
<dbReference type="GO" id="GO:0016787">
    <property type="term" value="F:hydrolase activity"/>
    <property type="evidence" value="ECO:0007669"/>
    <property type="project" value="UniProtKB-KW"/>
</dbReference>
<dbReference type="Pfam" id="PF01738">
    <property type="entry name" value="DLH"/>
    <property type="match status" value="1"/>
</dbReference>
<organism evidence="3 4">
    <name type="scientific">Halopelagius longus</name>
    <dbReference type="NCBI Taxonomy" id="1236180"/>
    <lineage>
        <taxon>Archaea</taxon>
        <taxon>Methanobacteriati</taxon>
        <taxon>Methanobacteriota</taxon>
        <taxon>Stenosarchaea group</taxon>
        <taxon>Halobacteria</taxon>
        <taxon>Halobacteriales</taxon>
        <taxon>Haloferacaceae</taxon>
    </lineage>
</organism>
<dbReference type="InterPro" id="IPR029058">
    <property type="entry name" value="AB_hydrolase_fold"/>
</dbReference>
<dbReference type="Proteomes" id="UP000255421">
    <property type="component" value="Unassembled WGS sequence"/>
</dbReference>
<evidence type="ECO:0000259" key="1">
    <source>
        <dbReference type="Pfam" id="PF01738"/>
    </source>
</evidence>
<gene>
    <name evidence="2" type="ORF">DWB78_15550</name>
    <name evidence="3" type="ORF">SAMN05216278_3277</name>
</gene>
<keyword evidence="5" id="KW-1185">Reference proteome</keyword>
<keyword evidence="3" id="KW-0378">Hydrolase</keyword>
<evidence type="ECO:0000313" key="4">
    <source>
        <dbReference type="Proteomes" id="UP000199289"/>
    </source>
</evidence>